<gene>
    <name evidence="2" type="ORF">FB566_4620</name>
</gene>
<comment type="caution">
    <text evidence="2">The sequence shown here is derived from an EMBL/GenBank/DDBJ whole genome shotgun (WGS) entry which is preliminary data.</text>
</comment>
<proteinExistence type="predicted"/>
<feature type="compositionally biased region" description="Pro residues" evidence="1">
    <location>
        <begin position="54"/>
        <end position="63"/>
    </location>
</feature>
<dbReference type="EMBL" id="VFOW01000001">
    <property type="protein sequence ID" value="TQL79020.1"/>
    <property type="molecule type" value="Genomic_DNA"/>
</dbReference>
<feature type="region of interest" description="Disordered" evidence="1">
    <location>
        <begin position="19"/>
        <end position="82"/>
    </location>
</feature>
<organism evidence="2 3">
    <name type="scientific">Stackebrandtia endophytica</name>
    <dbReference type="NCBI Taxonomy" id="1496996"/>
    <lineage>
        <taxon>Bacteria</taxon>
        <taxon>Bacillati</taxon>
        <taxon>Actinomycetota</taxon>
        <taxon>Actinomycetes</taxon>
        <taxon>Glycomycetales</taxon>
        <taxon>Glycomycetaceae</taxon>
        <taxon>Stackebrandtia</taxon>
    </lineage>
</organism>
<name>A0A543B2P8_9ACTN</name>
<keyword evidence="3" id="KW-1185">Reference proteome</keyword>
<evidence type="ECO:0000256" key="1">
    <source>
        <dbReference type="SAM" id="MobiDB-lite"/>
    </source>
</evidence>
<sequence>MCLLIVPFIPMLYPVEPKSGHGASGIADLPDGNTGPNGAAETPPRAKALVAPVPTSPTSPVPTDPGREPKPGCDPLTVLLYS</sequence>
<reference evidence="2 3" key="1">
    <citation type="submission" date="2019-06" db="EMBL/GenBank/DDBJ databases">
        <title>Sequencing the genomes of 1000 actinobacteria strains.</title>
        <authorList>
            <person name="Klenk H.-P."/>
        </authorList>
    </citation>
    <scope>NUCLEOTIDE SEQUENCE [LARGE SCALE GENOMIC DNA]</scope>
    <source>
        <strain evidence="2 3">DSM 45928</strain>
    </source>
</reference>
<dbReference type="InParanoid" id="A0A543B2P8"/>
<evidence type="ECO:0000313" key="2">
    <source>
        <dbReference type="EMBL" id="TQL79020.1"/>
    </source>
</evidence>
<evidence type="ECO:0000313" key="3">
    <source>
        <dbReference type="Proteomes" id="UP000317043"/>
    </source>
</evidence>
<protein>
    <submittedName>
        <fullName evidence="2">Uncharacterized protein</fullName>
    </submittedName>
</protein>
<dbReference type="AlphaFoldDB" id="A0A543B2P8"/>
<accession>A0A543B2P8</accession>
<dbReference type="Proteomes" id="UP000317043">
    <property type="component" value="Unassembled WGS sequence"/>
</dbReference>